<proteinExistence type="predicted"/>
<reference evidence="1" key="1">
    <citation type="submission" date="2022-12" db="EMBL/GenBank/DDBJ databases">
        <title>Genome assemblies of Blomia tropicalis.</title>
        <authorList>
            <person name="Cui Y."/>
        </authorList>
    </citation>
    <scope>NUCLEOTIDE SEQUENCE</scope>
    <source>
        <tissue evidence="1">Adult mites</tissue>
    </source>
</reference>
<accession>A0A9Q0RS63</accession>
<dbReference type="Proteomes" id="UP001142055">
    <property type="component" value="Chromosome 1"/>
</dbReference>
<protein>
    <submittedName>
        <fullName evidence="1">Uncharacterized protein</fullName>
    </submittedName>
</protein>
<keyword evidence="2" id="KW-1185">Reference proteome</keyword>
<evidence type="ECO:0000313" key="2">
    <source>
        <dbReference type="Proteomes" id="UP001142055"/>
    </source>
</evidence>
<comment type="caution">
    <text evidence="1">The sequence shown here is derived from an EMBL/GenBank/DDBJ whole genome shotgun (WGS) entry which is preliminary data.</text>
</comment>
<name>A0A9Q0RS63_BLOTA</name>
<dbReference type="EMBL" id="JAPWDV010000001">
    <property type="protein sequence ID" value="KAJ6224350.1"/>
    <property type="molecule type" value="Genomic_DNA"/>
</dbReference>
<sequence length="59" mass="6805">FILNLTIKGLMVSYHHNEECDRVYNDNGVDTLTLSTKTHTHTHIHTLSDWTNRHISIGC</sequence>
<evidence type="ECO:0000313" key="1">
    <source>
        <dbReference type="EMBL" id="KAJ6224350.1"/>
    </source>
</evidence>
<dbReference type="AlphaFoldDB" id="A0A9Q0RS63"/>
<organism evidence="1 2">
    <name type="scientific">Blomia tropicalis</name>
    <name type="common">Mite</name>
    <dbReference type="NCBI Taxonomy" id="40697"/>
    <lineage>
        <taxon>Eukaryota</taxon>
        <taxon>Metazoa</taxon>
        <taxon>Ecdysozoa</taxon>
        <taxon>Arthropoda</taxon>
        <taxon>Chelicerata</taxon>
        <taxon>Arachnida</taxon>
        <taxon>Acari</taxon>
        <taxon>Acariformes</taxon>
        <taxon>Sarcoptiformes</taxon>
        <taxon>Astigmata</taxon>
        <taxon>Glycyphagoidea</taxon>
        <taxon>Echimyopodidae</taxon>
        <taxon>Blomia</taxon>
    </lineage>
</organism>
<gene>
    <name evidence="1" type="ORF">RDWZM_002895</name>
</gene>
<feature type="non-terminal residue" evidence="1">
    <location>
        <position position="1"/>
    </location>
</feature>